<sequence length="550" mass="61022">MKRVLPGAVNQTAKKSYVSSPERRAVDFQLDPSSILGLRTGRHGLPCAETMLNVSGLSHLPIGVSATGANPCPPSLQAVSPHVNVIQKPQFDESGCNLDTRRLNSYVSERTPMTAVQKQQESSSKCEGVPSPRIRRDFTFVMASTGIKKGRFDRARTGSAIEDSLYLKDAILWQFGKLDHSPCLSVDSEIAVGSEEKFSQFKESKQYSQHNHELEEERSSTEVGSQSHEGSINTVADDAMKYETEEPRKGYRGVRRRPWGKWAAEIRDPKKAARVWLGTFNTAEDAARAYDAAAIRFRGAKAKLNFPNTPRCERFHPVTLNCDQGSLTNSTTADWLLLNPDRSRFPAHYERSGDDQLNEYSLRQQESYRSNCCLNSASSTSSFTLQETSNSPLLPAYYSSYLNAQIANRGLQPDPFQSHSLSYTPLPAPGTQWGSSLALGPREPRSPFTSSSLETSVKERHGSEAALMLQSSFQTSTASAFQRHHLPTASEHILETLQAARPYPSCMGLHPELSLEQIFSQSSTEPLVTEMQHMEDPFSTLSKGPSYPYK</sequence>
<keyword evidence="2" id="KW-1185">Reference proteome</keyword>
<organism evidence="1 2">
    <name type="scientific">Diphasiastrum complanatum</name>
    <name type="common">Issler's clubmoss</name>
    <name type="synonym">Lycopodium complanatum</name>
    <dbReference type="NCBI Taxonomy" id="34168"/>
    <lineage>
        <taxon>Eukaryota</taxon>
        <taxon>Viridiplantae</taxon>
        <taxon>Streptophyta</taxon>
        <taxon>Embryophyta</taxon>
        <taxon>Tracheophyta</taxon>
        <taxon>Lycopodiopsida</taxon>
        <taxon>Lycopodiales</taxon>
        <taxon>Lycopodiaceae</taxon>
        <taxon>Lycopodioideae</taxon>
        <taxon>Diphasiastrum</taxon>
    </lineage>
</organism>
<accession>A0ACC2ATH6</accession>
<dbReference type="EMBL" id="CM055110">
    <property type="protein sequence ID" value="KAJ7520562.1"/>
    <property type="molecule type" value="Genomic_DNA"/>
</dbReference>
<reference evidence="2" key="1">
    <citation type="journal article" date="2024" name="Proc. Natl. Acad. Sci. U.S.A.">
        <title>Extraordinary preservation of gene collinearity over three hundred million years revealed in homosporous lycophytes.</title>
        <authorList>
            <person name="Li C."/>
            <person name="Wickell D."/>
            <person name="Kuo L.Y."/>
            <person name="Chen X."/>
            <person name="Nie B."/>
            <person name="Liao X."/>
            <person name="Peng D."/>
            <person name="Ji J."/>
            <person name="Jenkins J."/>
            <person name="Williams M."/>
            <person name="Shu S."/>
            <person name="Plott C."/>
            <person name="Barry K."/>
            <person name="Rajasekar S."/>
            <person name="Grimwood J."/>
            <person name="Han X."/>
            <person name="Sun S."/>
            <person name="Hou Z."/>
            <person name="He W."/>
            <person name="Dai G."/>
            <person name="Sun C."/>
            <person name="Schmutz J."/>
            <person name="Leebens-Mack J.H."/>
            <person name="Li F.W."/>
            <person name="Wang L."/>
        </authorList>
    </citation>
    <scope>NUCLEOTIDE SEQUENCE [LARGE SCALE GENOMIC DNA]</scope>
    <source>
        <strain evidence="2">cv. PW_Plant_1</strain>
    </source>
</reference>
<gene>
    <name evidence="1" type="ORF">O6H91_19G010600</name>
</gene>
<evidence type="ECO:0000313" key="2">
    <source>
        <dbReference type="Proteomes" id="UP001162992"/>
    </source>
</evidence>
<name>A0ACC2ATH6_DIPCM</name>
<evidence type="ECO:0000313" key="1">
    <source>
        <dbReference type="EMBL" id="KAJ7520562.1"/>
    </source>
</evidence>
<proteinExistence type="predicted"/>
<dbReference type="Proteomes" id="UP001162992">
    <property type="component" value="Chromosome 19"/>
</dbReference>
<protein>
    <submittedName>
        <fullName evidence="1">Uncharacterized protein</fullName>
    </submittedName>
</protein>
<comment type="caution">
    <text evidence="1">The sequence shown here is derived from an EMBL/GenBank/DDBJ whole genome shotgun (WGS) entry which is preliminary data.</text>
</comment>